<dbReference type="AlphaFoldDB" id="A0A517NLN9"/>
<proteinExistence type="predicted"/>
<reference evidence="1 2" key="1">
    <citation type="submission" date="2019-02" db="EMBL/GenBank/DDBJ databases">
        <title>Deep-cultivation of Planctomycetes and their phenomic and genomic characterization uncovers novel biology.</title>
        <authorList>
            <person name="Wiegand S."/>
            <person name="Jogler M."/>
            <person name="Boedeker C."/>
            <person name="Pinto D."/>
            <person name="Vollmers J."/>
            <person name="Rivas-Marin E."/>
            <person name="Kohn T."/>
            <person name="Peeters S.H."/>
            <person name="Heuer A."/>
            <person name="Rast P."/>
            <person name="Oberbeckmann S."/>
            <person name="Bunk B."/>
            <person name="Jeske O."/>
            <person name="Meyerdierks A."/>
            <person name="Storesund J.E."/>
            <person name="Kallscheuer N."/>
            <person name="Luecker S."/>
            <person name="Lage O.M."/>
            <person name="Pohl T."/>
            <person name="Merkel B.J."/>
            <person name="Hornburger P."/>
            <person name="Mueller R.-W."/>
            <person name="Bruemmer F."/>
            <person name="Labrenz M."/>
            <person name="Spormann A.M."/>
            <person name="Op den Camp H."/>
            <person name="Overmann J."/>
            <person name="Amann R."/>
            <person name="Jetten M.S.M."/>
            <person name="Mascher T."/>
            <person name="Medema M.H."/>
            <person name="Devos D.P."/>
            <person name="Kaster A.-K."/>
            <person name="Ovreas L."/>
            <person name="Rohde M."/>
            <person name="Galperin M.Y."/>
            <person name="Jogler C."/>
        </authorList>
    </citation>
    <scope>NUCLEOTIDE SEQUENCE [LARGE SCALE GENOMIC DNA]</scope>
    <source>
        <strain evidence="1 2">K22_7</strain>
    </source>
</reference>
<evidence type="ECO:0008006" key="3">
    <source>
        <dbReference type="Google" id="ProtNLM"/>
    </source>
</evidence>
<dbReference type="RefSeq" id="WP_145176762.1">
    <property type="nucleotide sequence ID" value="NZ_CP036525.1"/>
</dbReference>
<dbReference type="OrthoDB" id="9961997at2"/>
<evidence type="ECO:0000313" key="2">
    <source>
        <dbReference type="Proteomes" id="UP000318538"/>
    </source>
</evidence>
<dbReference type="EMBL" id="CP036525">
    <property type="protein sequence ID" value="QDT07999.1"/>
    <property type="molecule type" value="Genomic_DNA"/>
</dbReference>
<evidence type="ECO:0000313" key="1">
    <source>
        <dbReference type="EMBL" id="QDT07999.1"/>
    </source>
</evidence>
<sequence length="118" mass="12887">MRLRSAFRSVARASQRFFGDEGAITLTRIGSAPTPTQAVVYSEQVEWRRGNRNERTEVRTREVHLAPGVDPVGVGSTFTVGAYNYTVVRLGDAKASTAIVLYGERHGGVSNSRSDGWS</sequence>
<dbReference type="Proteomes" id="UP000318538">
    <property type="component" value="Chromosome"/>
</dbReference>
<keyword evidence="2" id="KW-1185">Reference proteome</keyword>
<dbReference type="KEGG" id="rlc:K227x_64290"/>
<accession>A0A517NLN9</accession>
<gene>
    <name evidence="1" type="ORF">K227x_64290</name>
</gene>
<name>A0A517NLN9_9BACT</name>
<organism evidence="1 2">
    <name type="scientific">Rubripirellula lacrimiformis</name>
    <dbReference type="NCBI Taxonomy" id="1930273"/>
    <lineage>
        <taxon>Bacteria</taxon>
        <taxon>Pseudomonadati</taxon>
        <taxon>Planctomycetota</taxon>
        <taxon>Planctomycetia</taxon>
        <taxon>Pirellulales</taxon>
        <taxon>Pirellulaceae</taxon>
        <taxon>Rubripirellula</taxon>
    </lineage>
</organism>
<protein>
    <recommendedName>
        <fullName evidence="3">Phage head-tail joining protein</fullName>
    </recommendedName>
</protein>